<dbReference type="EMBL" id="CP001349">
    <property type="protein sequence ID" value="ACL59996.1"/>
    <property type="molecule type" value="Genomic_DNA"/>
</dbReference>
<protein>
    <submittedName>
        <fullName evidence="2">Uncharacterized protein</fullName>
    </submittedName>
</protein>
<dbReference type="HOGENOM" id="CLU_163979_0_0_5"/>
<organism evidence="2 3">
    <name type="scientific">Methylobacterium nodulans (strain LMG 21967 / CNCM I-2342 / ORS 2060)</name>
    <dbReference type="NCBI Taxonomy" id="460265"/>
    <lineage>
        <taxon>Bacteria</taxon>
        <taxon>Pseudomonadati</taxon>
        <taxon>Pseudomonadota</taxon>
        <taxon>Alphaproteobacteria</taxon>
        <taxon>Hyphomicrobiales</taxon>
        <taxon>Methylobacteriaceae</taxon>
        <taxon>Methylobacterium</taxon>
    </lineage>
</organism>
<evidence type="ECO:0000313" key="2">
    <source>
        <dbReference type="EMBL" id="ACL59996.1"/>
    </source>
</evidence>
<dbReference type="AlphaFoldDB" id="B8IJY3"/>
<dbReference type="eggNOG" id="ENOG50311UD">
    <property type="taxonomic scope" value="Bacteria"/>
</dbReference>
<proteinExistence type="predicted"/>
<evidence type="ECO:0000313" key="3">
    <source>
        <dbReference type="Proteomes" id="UP000008207"/>
    </source>
</evidence>
<dbReference type="KEGG" id="mno:Mnod_5150"/>
<name>B8IJY3_METNO</name>
<accession>B8IJY3</accession>
<keyword evidence="3" id="KW-1185">Reference proteome</keyword>
<dbReference type="Proteomes" id="UP000008207">
    <property type="component" value="Chromosome"/>
</dbReference>
<sequence>MRAVTPQMIDASLHADLPTLPLRCITSVSAPGEPTRGCDEGAQGPSPIMAQPPAVSASVLILPPRHLGSCPLPCGMRLDRPPKPIA</sequence>
<dbReference type="STRING" id="460265.Mnod_5150"/>
<feature type="region of interest" description="Disordered" evidence="1">
    <location>
        <begin position="31"/>
        <end position="50"/>
    </location>
</feature>
<gene>
    <name evidence="2" type="ordered locus">Mnod_5150</name>
</gene>
<evidence type="ECO:0000256" key="1">
    <source>
        <dbReference type="SAM" id="MobiDB-lite"/>
    </source>
</evidence>
<reference evidence="2 3" key="1">
    <citation type="submission" date="2009-01" db="EMBL/GenBank/DDBJ databases">
        <title>Complete sequence of chromosome of Methylobacterium nodulans ORS 2060.</title>
        <authorList>
            <consortium name="US DOE Joint Genome Institute"/>
            <person name="Lucas S."/>
            <person name="Copeland A."/>
            <person name="Lapidus A."/>
            <person name="Glavina del Rio T."/>
            <person name="Dalin E."/>
            <person name="Tice H."/>
            <person name="Bruce D."/>
            <person name="Goodwin L."/>
            <person name="Pitluck S."/>
            <person name="Sims D."/>
            <person name="Brettin T."/>
            <person name="Detter J.C."/>
            <person name="Han C."/>
            <person name="Larimer F."/>
            <person name="Land M."/>
            <person name="Hauser L."/>
            <person name="Kyrpides N."/>
            <person name="Ivanova N."/>
            <person name="Marx C.J."/>
            <person name="Richardson P."/>
        </authorList>
    </citation>
    <scope>NUCLEOTIDE SEQUENCE [LARGE SCALE GENOMIC DNA]</scope>
    <source>
        <strain evidence="3">LMG 21967 / CNCM I-2342 / ORS 2060</strain>
    </source>
</reference>